<dbReference type="CDD" id="cd07036">
    <property type="entry name" value="TPP_PYR_E1-PDHc-beta_like"/>
    <property type="match status" value="1"/>
</dbReference>
<protein>
    <submittedName>
        <fullName evidence="5">Pyruvate dehydrogenase E1 component beta subunit</fullName>
    </submittedName>
</protein>
<keyword evidence="6" id="KW-1185">Reference proteome</keyword>
<proteinExistence type="predicted"/>
<dbReference type="SUPFAM" id="SSF52518">
    <property type="entry name" value="Thiamin diphosphate-binding fold (THDP-binding)"/>
    <property type="match status" value="1"/>
</dbReference>
<evidence type="ECO:0000259" key="4">
    <source>
        <dbReference type="SMART" id="SM00861"/>
    </source>
</evidence>
<dbReference type="Pfam" id="PF02779">
    <property type="entry name" value="Transket_pyr"/>
    <property type="match status" value="1"/>
</dbReference>
<evidence type="ECO:0000313" key="5">
    <source>
        <dbReference type="EMBL" id="SHE87829.1"/>
    </source>
</evidence>
<gene>
    <name evidence="5" type="ORF">SAMN02746064_01404</name>
</gene>
<dbReference type="OrthoDB" id="8732661at2"/>
<sequence length="330" mass="35630">MEMKEMTYKDAINLAMSEEMRKDENVIFLGEDIGLYGGAFGVSVGMFEEFGEERVKDTPISEAVITGAAAGAAATGLRPICEMMFMDFITIAMDNLVNQAAKMRYMFGGKAKVPMTLRLPAGSGTGAAAQHCQSLEAWLCHVPGLKVVTASTPAEAKGLLKAAIRDDNPVCFVEHKLLYKMKGEVPVDDEFVLPLGQSDVKKEGSDVTIVTYGTILHRVMEAAEAVEKEGISVEVVDPRTLYPMDTETIVESVKKTGRAIVVHEAAKTGGLGGEIAAMISESEAFDFLDAPVMRVAGLDTPIPYNRNLEAAVVPSVDLIKDAIYKVMNRK</sequence>
<feature type="domain" description="Transketolase-like pyrimidine-binding" evidence="4">
    <location>
        <begin position="6"/>
        <end position="181"/>
    </location>
</feature>
<dbReference type="InterPro" id="IPR005475">
    <property type="entry name" value="Transketolase-like_Pyr-bd"/>
</dbReference>
<dbReference type="InterPro" id="IPR029061">
    <property type="entry name" value="THDP-binding"/>
</dbReference>
<dbReference type="SUPFAM" id="SSF52922">
    <property type="entry name" value="TK C-terminal domain-like"/>
    <property type="match status" value="1"/>
</dbReference>
<dbReference type="PANTHER" id="PTHR43257">
    <property type="entry name" value="PYRUVATE DEHYDROGENASE E1 COMPONENT BETA SUBUNIT"/>
    <property type="match status" value="1"/>
</dbReference>
<dbReference type="Gene3D" id="3.40.50.970">
    <property type="match status" value="1"/>
</dbReference>
<dbReference type="InterPro" id="IPR009014">
    <property type="entry name" value="Transketo_C/PFOR_II"/>
</dbReference>
<evidence type="ECO:0000256" key="3">
    <source>
        <dbReference type="ARBA" id="ARBA00023052"/>
    </source>
</evidence>
<dbReference type="PANTHER" id="PTHR43257:SF2">
    <property type="entry name" value="PYRUVATE DEHYDROGENASE E1 COMPONENT SUBUNIT BETA"/>
    <property type="match status" value="1"/>
</dbReference>
<keyword evidence="3" id="KW-0786">Thiamine pyrophosphate</keyword>
<evidence type="ECO:0000256" key="2">
    <source>
        <dbReference type="ARBA" id="ARBA00023002"/>
    </source>
</evidence>
<dbReference type="Proteomes" id="UP000184251">
    <property type="component" value="Unassembled WGS sequence"/>
</dbReference>
<name>A0A1M4X2X1_9FIRM</name>
<dbReference type="SMART" id="SM00861">
    <property type="entry name" value="Transket_pyr"/>
    <property type="match status" value="1"/>
</dbReference>
<dbReference type="STRING" id="1120975.SAMN02746064_01404"/>
<accession>A0A1M4X2X1</accession>
<dbReference type="Pfam" id="PF02780">
    <property type="entry name" value="Transketolase_C"/>
    <property type="match status" value="1"/>
</dbReference>
<comment type="cofactor">
    <cofactor evidence="1">
        <name>thiamine diphosphate</name>
        <dbReference type="ChEBI" id="CHEBI:58937"/>
    </cofactor>
</comment>
<dbReference type="RefSeq" id="WP_073270509.1">
    <property type="nucleotide sequence ID" value="NZ_FQTU01000008.1"/>
</dbReference>
<dbReference type="GO" id="GO:0016491">
    <property type="term" value="F:oxidoreductase activity"/>
    <property type="evidence" value="ECO:0007669"/>
    <property type="project" value="UniProtKB-KW"/>
</dbReference>
<organism evidence="5 6">
    <name type="scientific">Alkalibacter saccharofermentans DSM 14828</name>
    <dbReference type="NCBI Taxonomy" id="1120975"/>
    <lineage>
        <taxon>Bacteria</taxon>
        <taxon>Bacillati</taxon>
        <taxon>Bacillota</taxon>
        <taxon>Clostridia</taxon>
        <taxon>Eubacteriales</taxon>
        <taxon>Eubacteriaceae</taxon>
        <taxon>Alkalibacter</taxon>
    </lineage>
</organism>
<dbReference type="InterPro" id="IPR033248">
    <property type="entry name" value="Transketolase_C"/>
</dbReference>
<keyword evidence="5" id="KW-0670">Pyruvate</keyword>
<dbReference type="FunFam" id="3.40.50.920:FF:000001">
    <property type="entry name" value="Pyruvate dehydrogenase E1 beta subunit"/>
    <property type="match status" value="1"/>
</dbReference>
<reference evidence="5 6" key="1">
    <citation type="submission" date="2016-11" db="EMBL/GenBank/DDBJ databases">
        <authorList>
            <person name="Jaros S."/>
            <person name="Januszkiewicz K."/>
            <person name="Wedrychowicz H."/>
        </authorList>
    </citation>
    <scope>NUCLEOTIDE SEQUENCE [LARGE SCALE GENOMIC DNA]</scope>
    <source>
        <strain evidence="5 6">DSM 14828</strain>
    </source>
</reference>
<dbReference type="FunFam" id="3.40.50.970:FF:000001">
    <property type="entry name" value="Pyruvate dehydrogenase E1 beta subunit"/>
    <property type="match status" value="1"/>
</dbReference>
<keyword evidence="2" id="KW-0560">Oxidoreductase</keyword>
<dbReference type="NCBIfam" id="NF006667">
    <property type="entry name" value="PRK09212.1"/>
    <property type="match status" value="1"/>
</dbReference>
<dbReference type="Gene3D" id="3.40.50.920">
    <property type="match status" value="1"/>
</dbReference>
<evidence type="ECO:0000313" key="6">
    <source>
        <dbReference type="Proteomes" id="UP000184251"/>
    </source>
</evidence>
<dbReference type="EMBL" id="FQTU01000008">
    <property type="protein sequence ID" value="SHE87829.1"/>
    <property type="molecule type" value="Genomic_DNA"/>
</dbReference>
<evidence type="ECO:0000256" key="1">
    <source>
        <dbReference type="ARBA" id="ARBA00001964"/>
    </source>
</evidence>
<dbReference type="AlphaFoldDB" id="A0A1M4X2X1"/>